<keyword evidence="9" id="KW-0521">NADP</keyword>
<proteinExistence type="inferred from homology"/>
<organism evidence="11 13">
    <name type="scientific">Didymodactylos carnosus</name>
    <dbReference type="NCBI Taxonomy" id="1234261"/>
    <lineage>
        <taxon>Eukaryota</taxon>
        <taxon>Metazoa</taxon>
        <taxon>Spiralia</taxon>
        <taxon>Gnathifera</taxon>
        <taxon>Rotifera</taxon>
        <taxon>Eurotatoria</taxon>
        <taxon>Bdelloidea</taxon>
        <taxon>Philodinida</taxon>
        <taxon>Philodinidae</taxon>
        <taxon>Didymodactylos</taxon>
    </lineage>
</organism>
<evidence type="ECO:0000256" key="1">
    <source>
        <dbReference type="ARBA" id="ARBA00008535"/>
    </source>
</evidence>
<dbReference type="InterPro" id="IPR006703">
    <property type="entry name" value="G_AIG1"/>
</dbReference>
<sequence>MSTSINERGNVLIGMQFINRVFLFSVNITNLIKLTYISKNTNGRSLGNGKGAAWLENGTIAAILVNTYSLSYQWSSSQIFLYDIQTNGYNSNSTPLSVFPNNHQILPQSLNSIFLNIISSPLSLALLDYQGSILIFVPTPPDFYLSVSNTGSMPLIIPQQPCMPGTYNYQTGNIDRILCPTGQKSRMEVYRGVNFDRSTIESYEKAIGKNRIWDQFTSTSKNRKVAEGFGNTLFIIDTSSCGGIDISSYTAFPHEEEVVLSPGTAFKVVAANYSKSGKYYIYLELLSEVRIVLLGKTGTGKSSFGNTILGEERFEADCDSESITKKCSVGVRLFNDKKMVIVDTPGFFDTKLPKEELQIEVAGSYQITAPGPHVFLVVVELGRFTEEEERAVEWVTKIFGDQAIDYCIIVFTHLDKINKGKKRKSVNEYLENANPALMKLIDRCDKRFIAVDNFASDTVKEETVKDLLDKISKMIVENGERYYTTSEFQQVATELQKAVKETKGKFNSVKPDGTVNLLPVVYEFIKKRLFHVRDT</sequence>
<dbReference type="EMBL" id="CAJNOK010019018">
    <property type="protein sequence ID" value="CAF1292291.1"/>
    <property type="molecule type" value="Genomic_DNA"/>
</dbReference>
<dbReference type="CDD" id="cd01852">
    <property type="entry name" value="AIG1"/>
    <property type="match status" value="1"/>
</dbReference>
<dbReference type="GO" id="GO:0005525">
    <property type="term" value="F:GTP binding"/>
    <property type="evidence" value="ECO:0007669"/>
    <property type="project" value="UniProtKB-KW"/>
</dbReference>
<evidence type="ECO:0000256" key="4">
    <source>
        <dbReference type="ARBA" id="ARBA00022679"/>
    </source>
</evidence>
<dbReference type="Proteomes" id="UP000682733">
    <property type="component" value="Unassembled WGS sequence"/>
</dbReference>
<accession>A0A8S2ERS4</accession>
<dbReference type="PANTHER" id="PTHR10903">
    <property type="entry name" value="GTPASE, IMAP FAMILY MEMBER-RELATED"/>
    <property type="match status" value="1"/>
</dbReference>
<dbReference type="PROSITE" id="PS51996">
    <property type="entry name" value="TR_MART"/>
    <property type="match status" value="1"/>
</dbReference>
<dbReference type="GO" id="GO:0106274">
    <property type="term" value="F:NAD+-protein-arginine ADP-ribosyltransferase activity"/>
    <property type="evidence" value="ECO:0007669"/>
    <property type="project" value="UniProtKB-EC"/>
</dbReference>
<evidence type="ECO:0000256" key="2">
    <source>
        <dbReference type="ARBA" id="ARBA00009558"/>
    </source>
</evidence>
<evidence type="ECO:0000313" key="11">
    <source>
        <dbReference type="EMBL" id="CAF1292291.1"/>
    </source>
</evidence>
<gene>
    <name evidence="11" type="ORF">OVA965_LOCUS28151</name>
    <name evidence="12" type="ORF">TMI583_LOCUS28899</name>
</gene>
<comment type="similarity">
    <text evidence="2 9">Belongs to the Arg-specific ADP-ribosyltransferase family.</text>
</comment>
<dbReference type="InterPro" id="IPR045058">
    <property type="entry name" value="GIMA/IAN/Toc"/>
</dbReference>
<dbReference type="InterPro" id="IPR000768">
    <property type="entry name" value="ART"/>
</dbReference>
<feature type="domain" description="AIG1-type G" evidence="10">
    <location>
        <begin position="286"/>
        <end position="492"/>
    </location>
</feature>
<dbReference type="PANTHER" id="PTHR10903:SF188">
    <property type="entry name" value="GTPASE IMAP FAMILY MEMBER 2-LIKE-RELATED"/>
    <property type="match status" value="1"/>
</dbReference>
<dbReference type="FunFam" id="3.40.50.300:FF:000366">
    <property type="entry name" value="GTPase, IMAP family member 2"/>
    <property type="match status" value="1"/>
</dbReference>
<evidence type="ECO:0000256" key="6">
    <source>
        <dbReference type="ARBA" id="ARBA00022741"/>
    </source>
</evidence>
<reference evidence="11" key="1">
    <citation type="submission" date="2021-02" db="EMBL/GenBank/DDBJ databases">
        <authorList>
            <person name="Nowell W R."/>
        </authorList>
    </citation>
    <scope>NUCLEOTIDE SEQUENCE</scope>
</reference>
<dbReference type="SUPFAM" id="SSF52540">
    <property type="entry name" value="P-loop containing nucleoside triphosphate hydrolases"/>
    <property type="match status" value="1"/>
</dbReference>
<evidence type="ECO:0000313" key="13">
    <source>
        <dbReference type="Proteomes" id="UP000677228"/>
    </source>
</evidence>
<keyword evidence="4 9" id="KW-0808">Transferase</keyword>
<dbReference type="SUPFAM" id="SSF56399">
    <property type="entry name" value="ADP-ribosylation"/>
    <property type="match status" value="1"/>
</dbReference>
<evidence type="ECO:0000256" key="7">
    <source>
        <dbReference type="ARBA" id="ARBA00023134"/>
    </source>
</evidence>
<dbReference type="EMBL" id="CAJOBA010040586">
    <property type="protein sequence ID" value="CAF4097063.1"/>
    <property type="molecule type" value="Genomic_DNA"/>
</dbReference>
<dbReference type="AlphaFoldDB" id="A0A8S2ERS4"/>
<dbReference type="Proteomes" id="UP000677228">
    <property type="component" value="Unassembled WGS sequence"/>
</dbReference>
<dbReference type="InterPro" id="IPR027417">
    <property type="entry name" value="P-loop_NTPase"/>
</dbReference>
<keyword evidence="5" id="KW-0548">Nucleotidyltransferase</keyword>
<keyword evidence="9" id="KW-0520">NAD</keyword>
<comment type="similarity">
    <text evidence="1">Belongs to the TRAFAC class TrmE-Era-EngA-EngB-Septin-like GTPase superfamily. AIG1/Toc34/Toc159-like paraseptin GTPase family. IAN subfamily.</text>
</comment>
<evidence type="ECO:0000256" key="5">
    <source>
        <dbReference type="ARBA" id="ARBA00022695"/>
    </source>
</evidence>
<dbReference type="EC" id="2.4.2.31" evidence="9"/>
<keyword evidence="3 9" id="KW-0328">Glycosyltransferase</keyword>
<comment type="caution">
    <text evidence="11">The sequence shown here is derived from an EMBL/GenBank/DDBJ whole genome shotgun (WGS) entry which is preliminary data.</text>
</comment>
<name>A0A8S2ERS4_9BILA</name>
<dbReference type="PROSITE" id="PS51720">
    <property type="entry name" value="G_AIG1"/>
    <property type="match status" value="1"/>
</dbReference>
<evidence type="ECO:0000256" key="8">
    <source>
        <dbReference type="ARBA" id="ARBA00047597"/>
    </source>
</evidence>
<evidence type="ECO:0000313" key="12">
    <source>
        <dbReference type="EMBL" id="CAF4097063.1"/>
    </source>
</evidence>
<protein>
    <recommendedName>
        <fullName evidence="9">NAD(P)(+)--arginine ADP-ribosyltransferase</fullName>
        <ecNumber evidence="9">2.4.2.31</ecNumber>
    </recommendedName>
    <alternativeName>
        <fullName evidence="9">Mono(ADP-ribosyl)transferase</fullName>
    </alternativeName>
</protein>
<comment type="catalytic activity">
    <reaction evidence="8 9">
        <text>L-arginyl-[protein] + NAD(+) = N(omega)-(ADP-D-ribosyl)-L-arginyl-[protein] + nicotinamide + H(+)</text>
        <dbReference type="Rhea" id="RHEA:19149"/>
        <dbReference type="Rhea" id="RHEA-COMP:10532"/>
        <dbReference type="Rhea" id="RHEA-COMP:15087"/>
        <dbReference type="ChEBI" id="CHEBI:15378"/>
        <dbReference type="ChEBI" id="CHEBI:17154"/>
        <dbReference type="ChEBI" id="CHEBI:29965"/>
        <dbReference type="ChEBI" id="CHEBI:57540"/>
        <dbReference type="ChEBI" id="CHEBI:142554"/>
        <dbReference type="EC" id="2.4.2.31"/>
    </reaction>
</comment>
<dbReference type="Pfam" id="PF04548">
    <property type="entry name" value="AIG1"/>
    <property type="match status" value="1"/>
</dbReference>
<evidence type="ECO:0000256" key="9">
    <source>
        <dbReference type="RuleBase" id="RU361228"/>
    </source>
</evidence>
<keyword evidence="6" id="KW-0547">Nucleotide-binding</keyword>
<dbReference type="Pfam" id="PF01129">
    <property type="entry name" value="ART"/>
    <property type="match status" value="1"/>
</dbReference>
<evidence type="ECO:0000256" key="3">
    <source>
        <dbReference type="ARBA" id="ARBA00022676"/>
    </source>
</evidence>
<keyword evidence="7" id="KW-0342">GTP-binding</keyword>
<dbReference type="GO" id="GO:0016779">
    <property type="term" value="F:nucleotidyltransferase activity"/>
    <property type="evidence" value="ECO:0007669"/>
    <property type="project" value="UniProtKB-KW"/>
</dbReference>
<dbReference type="Gene3D" id="3.90.176.10">
    <property type="entry name" value="Toxin ADP-ribosyltransferase, Chain A, domain 1"/>
    <property type="match status" value="1"/>
</dbReference>
<dbReference type="Gene3D" id="3.40.50.300">
    <property type="entry name" value="P-loop containing nucleotide triphosphate hydrolases"/>
    <property type="match status" value="1"/>
</dbReference>
<evidence type="ECO:0000259" key="10">
    <source>
        <dbReference type="PROSITE" id="PS51720"/>
    </source>
</evidence>